<protein>
    <submittedName>
        <fullName evidence="3">Uncharacterized protein</fullName>
    </submittedName>
</protein>
<evidence type="ECO:0000313" key="3">
    <source>
        <dbReference type="EMBL" id="CAH2062175.1"/>
    </source>
</evidence>
<reference evidence="3" key="1">
    <citation type="submission" date="2022-03" db="EMBL/GenBank/DDBJ databases">
        <authorList>
            <person name="Martin H S."/>
        </authorList>
    </citation>
    <scope>NUCLEOTIDE SEQUENCE</scope>
</reference>
<comment type="similarity">
    <text evidence="1">Belongs to the aegerolysin family.</text>
</comment>
<dbReference type="Proteomes" id="UP000837857">
    <property type="component" value="Chromosome 29"/>
</dbReference>
<evidence type="ECO:0000256" key="1">
    <source>
        <dbReference type="ARBA" id="ARBA00010795"/>
    </source>
</evidence>
<dbReference type="InterPro" id="IPR009413">
    <property type="entry name" value="Aegerolysin-typ"/>
</dbReference>
<feature type="signal peptide" evidence="2">
    <location>
        <begin position="1"/>
        <end position="22"/>
    </location>
</feature>
<keyword evidence="2" id="KW-0732">Signal</keyword>
<keyword evidence="4" id="KW-1185">Reference proteome</keyword>
<accession>A0ABN8IQB4</accession>
<sequence length="156" mass="17239">MKTASMIQLTVLLSMMLGRAASRVLQRKPKGTFANFTVMNEKSVSDNGLIMNAVLSWGKWQQDEEDVTTINHIGFDSGRAANFTASGRDGSPTGAEGTFEIHEGGKKIAVVEFNIPFWGKNEFSIREVDGQYVCKQRGFTTDRSPTIIIKCRKISS</sequence>
<proteinExistence type="inferred from homology"/>
<evidence type="ECO:0000313" key="4">
    <source>
        <dbReference type="Proteomes" id="UP000837857"/>
    </source>
</evidence>
<dbReference type="Pfam" id="PF06355">
    <property type="entry name" value="Aegerolysin"/>
    <property type="match status" value="1"/>
</dbReference>
<feature type="non-terminal residue" evidence="3">
    <location>
        <position position="156"/>
    </location>
</feature>
<dbReference type="Gene3D" id="2.60.270.50">
    <property type="match status" value="1"/>
</dbReference>
<gene>
    <name evidence="3" type="ORF">IPOD504_LOCUS11742</name>
</gene>
<dbReference type="EMBL" id="OW152841">
    <property type="protein sequence ID" value="CAH2062175.1"/>
    <property type="molecule type" value="Genomic_DNA"/>
</dbReference>
<feature type="chain" id="PRO_5046296938" evidence="2">
    <location>
        <begin position="23"/>
        <end position="156"/>
    </location>
</feature>
<organism evidence="3 4">
    <name type="scientific">Iphiclides podalirius</name>
    <name type="common">scarce swallowtail</name>
    <dbReference type="NCBI Taxonomy" id="110791"/>
    <lineage>
        <taxon>Eukaryota</taxon>
        <taxon>Metazoa</taxon>
        <taxon>Ecdysozoa</taxon>
        <taxon>Arthropoda</taxon>
        <taxon>Hexapoda</taxon>
        <taxon>Insecta</taxon>
        <taxon>Pterygota</taxon>
        <taxon>Neoptera</taxon>
        <taxon>Endopterygota</taxon>
        <taxon>Lepidoptera</taxon>
        <taxon>Glossata</taxon>
        <taxon>Ditrysia</taxon>
        <taxon>Papilionoidea</taxon>
        <taxon>Papilionidae</taxon>
        <taxon>Papilioninae</taxon>
        <taxon>Iphiclides</taxon>
    </lineage>
</organism>
<name>A0ABN8IQB4_9NEOP</name>
<evidence type="ECO:0000256" key="2">
    <source>
        <dbReference type="SAM" id="SignalP"/>
    </source>
</evidence>